<dbReference type="RefSeq" id="WP_204748838.1">
    <property type="nucleotide sequence ID" value="NZ_CP069188.1"/>
</dbReference>
<proteinExistence type="predicted"/>
<sequence>MIGARAISLSGQRRTVTRVGVSVLASDTAETPDALLEVTVETVATGKSGSFARTRVTLR</sequence>
<keyword evidence="2" id="KW-1185">Reference proteome</keyword>
<protein>
    <submittedName>
        <fullName evidence="1">Uncharacterized protein</fullName>
    </submittedName>
</protein>
<dbReference type="KEGG" id="hsal:JMJ58_06985"/>
<name>A0A8T8E4W8_9EURY</name>
<dbReference type="GeneID" id="62874855"/>
<evidence type="ECO:0000313" key="1">
    <source>
        <dbReference type="EMBL" id="QRV16613.1"/>
    </source>
</evidence>
<dbReference type="AlphaFoldDB" id="A0A8T8E4W8"/>
<dbReference type="EMBL" id="CP069188">
    <property type="protein sequence ID" value="QRV16613.1"/>
    <property type="molecule type" value="Genomic_DNA"/>
</dbReference>
<accession>A0A8T8E4W8</accession>
<dbReference type="Proteomes" id="UP000637819">
    <property type="component" value="Chromosome"/>
</dbReference>
<reference evidence="1 2" key="1">
    <citation type="submission" date="2021-01" db="EMBL/GenBank/DDBJ databases">
        <title>Genome Sequence and Methylation Pattern of Haloterrigena salifodinae BOL5-1, An Extremely Halophilic Archaeon from a Bolivian Salt Mine.</title>
        <authorList>
            <person name="DasSarma P."/>
            <person name="Anton B.P."/>
            <person name="DasSarma S.L."/>
            <person name="von Ehrenheim H.A.L."/>
            <person name="Martinez F.L."/>
            <person name="Guzman D."/>
            <person name="Roberts R.J."/>
            <person name="DasSarma S."/>
        </authorList>
    </citation>
    <scope>NUCLEOTIDE SEQUENCE [LARGE SCALE GENOMIC DNA]</scope>
    <source>
        <strain evidence="1 2">BOL5-1</strain>
    </source>
</reference>
<gene>
    <name evidence="1" type="ORF">JMJ58_06985</name>
</gene>
<evidence type="ECO:0000313" key="2">
    <source>
        <dbReference type="Proteomes" id="UP000637819"/>
    </source>
</evidence>
<organism evidence="1 2">
    <name type="scientific">Haloterrigena salifodinae</name>
    <dbReference type="NCBI Taxonomy" id="2675099"/>
    <lineage>
        <taxon>Archaea</taxon>
        <taxon>Methanobacteriati</taxon>
        <taxon>Methanobacteriota</taxon>
        <taxon>Stenosarchaea group</taxon>
        <taxon>Halobacteria</taxon>
        <taxon>Halobacteriales</taxon>
        <taxon>Natrialbaceae</taxon>
        <taxon>Haloterrigena</taxon>
    </lineage>
</organism>